<evidence type="ECO:0000313" key="3">
    <source>
        <dbReference type="Proteomes" id="UP000266841"/>
    </source>
</evidence>
<evidence type="ECO:0000256" key="1">
    <source>
        <dbReference type="SAM" id="MobiDB-lite"/>
    </source>
</evidence>
<feature type="non-terminal residue" evidence="2">
    <location>
        <position position="426"/>
    </location>
</feature>
<sequence>MASSNDHAEKVRIGESPDEVVRDQLVEEPVAQGFGDGQLGRAPRLRRQGEVAVDVVDPERARRARSVPRHASHGPVAQLGEVGGDGAVPARGAPQQDVRRHDLGPAVLQRVEAREGHAHANADDRGGERRQEVEADGRPGDAPGLAELEHVHDGRRDRHEDEGQDHAPQTPEEEVADELDPYQDGVLRGRVRGVPHREADAAPDPDRGGQEDDRDLVPPHRVAEPRAASLVVGVGVAHYVLRVGLRAAVLAVGLVDVEGAQQTHRGERLLRPDPLLHVVSFPRLEEGKKKVESRHQESNAAPSSYKAWQQCKTTHAIQDFTIRHTVLEGLGLAHPECMTPDPSLRRRLSRRGRAGRRATTEIAEAGCRALRACPKSIRPINERKACVVACRRPGPSHRRRRVRGTSHISCTACSHTATGPMPGSAP</sequence>
<evidence type="ECO:0000313" key="2">
    <source>
        <dbReference type="EMBL" id="EJK46513.1"/>
    </source>
</evidence>
<name>K0R1W8_THAOC</name>
<dbReference type="AlphaFoldDB" id="K0R1W8"/>
<feature type="compositionally biased region" description="Basic and acidic residues" evidence="1">
    <location>
        <begin position="111"/>
        <end position="139"/>
    </location>
</feature>
<organism evidence="2 3">
    <name type="scientific">Thalassiosira oceanica</name>
    <name type="common">Marine diatom</name>
    <dbReference type="NCBI Taxonomy" id="159749"/>
    <lineage>
        <taxon>Eukaryota</taxon>
        <taxon>Sar</taxon>
        <taxon>Stramenopiles</taxon>
        <taxon>Ochrophyta</taxon>
        <taxon>Bacillariophyta</taxon>
        <taxon>Coscinodiscophyceae</taxon>
        <taxon>Thalassiosirophycidae</taxon>
        <taxon>Thalassiosirales</taxon>
        <taxon>Thalassiosiraceae</taxon>
        <taxon>Thalassiosira</taxon>
    </lineage>
</organism>
<dbReference type="EMBL" id="AGNL01047709">
    <property type="protein sequence ID" value="EJK46513.1"/>
    <property type="molecule type" value="Genomic_DNA"/>
</dbReference>
<gene>
    <name evidence="2" type="ORF">THAOC_34814</name>
</gene>
<protein>
    <submittedName>
        <fullName evidence="2">Uncharacterized protein</fullName>
    </submittedName>
</protein>
<accession>K0R1W8</accession>
<comment type="caution">
    <text evidence="2">The sequence shown here is derived from an EMBL/GenBank/DDBJ whole genome shotgun (WGS) entry which is preliminary data.</text>
</comment>
<feature type="compositionally biased region" description="Acidic residues" evidence="1">
    <location>
        <begin position="171"/>
        <end position="181"/>
    </location>
</feature>
<proteinExistence type="predicted"/>
<keyword evidence="3" id="KW-1185">Reference proteome</keyword>
<dbReference type="Proteomes" id="UP000266841">
    <property type="component" value="Unassembled WGS sequence"/>
</dbReference>
<feature type="region of interest" description="Disordered" evidence="1">
    <location>
        <begin position="57"/>
        <end position="217"/>
    </location>
</feature>
<feature type="compositionally biased region" description="Basic and acidic residues" evidence="1">
    <location>
        <begin position="195"/>
        <end position="217"/>
    </location>
</feature>
<reference evidence="2 3" key="1">
    <citation type="journal article" date="2012" name="Genome Biol.">
        <title>Genome and low-iron response of an oceanic diatom adapted to chronic iron limitation.</title>
        <authorList>
            <person name="Lommer M."/>
            <person name="Specht M."/>
            <person name="Roy A.S."/>
            <person name="Kraemer L."/>
            <person name="Andreson R."/>
            <person name="Gutowska M.A."/>
            <person name="Wolf J."/>
            <person name="Bergner S.V."/>
            <person name="Schilhabel M.B."/>
            <person name="Klostermeier U.C."/>
            <person name="Beiko R.G."/>
            <person name="Rosenstiel P."/>
            <person name="Hippler M."/>
            <person name="Laroche J."/>
        </authorList>
    </citation>
    <scope>NUCLEOTIDE SEQUENCE [LARGE SCALE GENOMIC DNA]</scope>
    <source>
        <strain evidence="2 3">CCMP1005</strain>
    </source>
</reference>
<feature type="compositionally biased region" description="Basic residues" evidence="1">
    <location>
        <begin position="62"/>
        <end position="72"/>
    </location>
</feature>
<feature type="compositionally biased region" description="Basic and acidic residues" evidence="1">
    <location>
        <begin position="147"/>
        <end position="165"/>
    </location>
</feature>